<dbReference type="Proteomes" id="UP001158576">
    <property type="component" value="Chromosome PAR"/>
</dbReference>
<sequence>MRDHQLSQVVPLDLPSIQGVTFVQTTDDDNNNKECITITGDLKLDPEFYEEAEDGEMIQQEKDEWDE</sequence>
<gene>
    <name evidence="1" type="ORF">OKIOD_LOCUS2280</name>
</gene>
<name>A0ABN7RVH5_OIKDI</name>
<keyword evidence="2" id="KW-1185">Reference proteome</keyword>
<reference evidence="1 2" key="1">
    <citation type="submission" date="2021-04" db="EMBL/GenBank/DDBJ databases">
        <authorList>
            <person name="Bliznina A."/>
        </authorList>
    </citation>
    <scope>NUCLEOTIDE SEQUENCE [LARGE SCALE GENOMIC DNA]</scope>
</reference>
<evidence type="ECO:0000313" key="2">
    <source>
        <dbReference type="Proteomes" id="UP001158576"/>
    </source>
</evidence>
<protein>
    <submittedName>
        <fullName evidence="1">Oidioi.mRNA.OKI2018_I69.PAR.g10722.t1.cds</fullName>
    </submittedName>
</protein>
<organism evidence="1 2">
    <name type="scientific">Oikopleura dioica</name>
    <name type="common">Tunicate</name>
    <dbReference type="NCBI Taxonomy" id="34765"/>
    <lineage>
        <taxon>Eukaryota</taxon>
        <taxon>Metazoa</taxon>
        <taxon>Chordata</taxon>
        <taxon>Tunicata</taxon>
        <taxon>Appendicularia</taxon>
        <taxon>Copelata</taxon>
        <taxon>Oikopleuridae</taxon>
        <taxon>Oikopleura</taxon>
    </lineage>
</organism>
<accession>A0ABN7RVH5</accession>
<proteinExistence type="predicted"/>
<evidence type="ECO:0000313" key="1">
    <source>
        <dbReference type="EMBL" id="CAG5084731.1"/>
    </source>
</evidence>
<dbReference type="EMBL" id="OU015568">
    <property type="protein sequence ID" value="CAG5084731.1"/>
    <property type="molecule type" value="Genomic_DNA"/>
</dbReference>